<protein>
    <submittedName>
        <fullName evidence="8">Tartrate transporter</fullName>
    </submittedName>
</protein>
<organism evidence="8 9">
    <name type="scientific">Paraburkholderia sediminicola</name>
    <dbReference type="NCBI Taxonomy" id="458836"/>
    <lineage>
        <taxon>Bacteria</taxon>
        <taxon>Pseudomonadati</taxon>
        <taxon>Pseudomonadota</taxon>
        <taxon>Betaproteobacteria</taxon>
        <taxon>Burkholderiales</taxon>
        <taxon>Burkholderiaceae</taxon>
        <taxon>Paraburkholderia</taxon>
    </lineage>
</organism>
<dbReference type="PANTHER" id="PTHR43791:SF36">
    <property type="entry name" value="TRANSPORTER, PUTATIVE (AFU_ORTHOLOGUE AFUA_6G08340)-RELATED"/>
    <property type="match status" value="1"/>
</dbReference>
<keyword evidence="2" id="KW-0813">Transport</keyword>
<dbReference type="GeneID" id="97046206"/>
<feature type="transmembrane region" description="Helical" evidence="6">
    <location>
        <begin position="116"/>
        <end position="138"/>
    </location>
</feature>
<evidence type="ECO:0000256" key="3">
    <source>
        <dbReference type="ARBA" id="ARBA00022692"/>
    </source>
</evidence>
<dbReference type="InterPro" id="IPR011701">
    <property type="entry name" value="MFS"/>
</dbReference>
<feature type="transmembrane region" description="Helical" evidence="6">
    <location>
        <begin position="317"/>
        <end position="337"/>
    </location>
</feature>
<dbReference type="PROSITE" id="PS50850">
    <property type="entry name" value="MFS"/>
    <property type="match status" value="1"/>
</dbReference>
<keyword evidence="3 6" id="KW-0812">Transmembrane</keyword>
<reference evidence="8 9" key="1">
    <citation type="submission" date="2020-04" db="EMBL/GenBank/DDBJ databases">
        <authorList>
            <person name="De Canck E."/>
        </authorList>
    </citation>
    <scope>NUCLEOTIDE SEQUENCE [LARGE SCALE GENOMIC DNA]</scope>
    <source>
        <strain evidence="8 9">LMG 24238</strain>
    </source>
</reference>
<feature type="transmembrane region" description="Helical" evidence="6">
    <location>
        <begin position="21"/>
        <end position="39"/>
    </location>
</feature>
<keyword evidence="4 6" id="KW-1133">Transmembrane helix</keyword>
<feature type="transmembrane region" description="Helical" evidence="6">
    <location>
        <begin position="150"/>
        <end position="172"/>
    </location>
</feature>
<evidence type="ECO:0000313" key="9">
    <source>
        <dbReference type="Proteomes" id="UP000494255"/>
    </source>
</evidence>
<dbReference type="PANTHER" id="PTHR43791">
    <property type="entry name" value="PERMEASE-RELATED"/>
    <property type="match status" value="1"/>
</dbReference>
<feature type="transmembrane region" description="Helical" evidence="6">
    <location>
        <begin position="410"/>
        <end position="433"/>
    </location>
</feature>
<sequence length="443" mass="47952">MSQSQSADSTLESDPLLYKKIAWRIIPFLVICIIVSFLDRVNIGYAKLQMTGDLGISDATYGLAAGMFFVGYVLFELPSNLLLVRYGARKMFVRIMFAWGIVSMAMMLVTQSPHLYILRVLLGIAEAGFYPGLMLYLTYWFPREKYAGSVAWFTAGSAASGLLGGPLSGWIMSGMNGYLGFPGWRWLFFLEGLPAVLLAFIAYFYICDKPDQCKWLTKSEKAQLSRDLTASYGMSGARSEALTEAVRNPVLYLLALVYFTMNCAAYGVVLWLPSLVAASGVKSVLHVGLLSALPYCVGIVGIILLSRRSDATGDRRWHFLGCAVVGAISLLALTASISSGNIVFTMLWLCVAVVTTLSMLPIFWATPPMFFGGTAAAGGLALISSIGQIAGFVSPYVVGLAKVHTANFSAGLILMALVLLASGGIMAFLLPWARDNRVLRQAS</sequence>
<feature type="transmembrane region" description="Helical" evidence="6">
    <location>
        <begin position="91"/>
        <end position="110"/>
    </location>
</feature>
<evidence type="ECO:0000256" key="5">
    <source>
        <dbReference type="ARBA" id="ARBA00023136"/>
    </source>
</evidence>
<feature type="transmembrane region" description="Helical" evidence="6">
    <location>
        <begin position="184"/>
        <end position="206"/>
    </location>
</feature>
<evidence type="ECO:0000256" key="4">
    <source>
        <dbReference type="ARBA" id="ARBA00022989"/>
    </source>
</evidence>
<feature type="transmembrane region" description="Helical" evidence="6">
    <location>
        <begin position="59"/>
        <end position="79"/>
    </location>
</feature>
<dbReference type="Pfam" id="PF07690">
    <property type="entry name" value="MFS_1"/>
    <property type="match status" value="1"/>
</dbReference>
<dbReference type="RefSeq" id="WP_175055014.1">
    <property type="nucleotide sequence ID" value="NZ_CADIKC010000023.1"/>
</dbReference>
<dbReference type="GO" id="GO:0022857">
    <property type="term" value="F:transmembrane transporter activity"/>
    <property type="evidence" value="ECO:0007669"/>
    <property type="project" value="InterPro"/>
</dbReference>
<gene>
    <name evidence="8" type="primary">ttuB_8</name>
    <name evidence="8" type="ORF">LMG24238_07673</name>
</gene>
<keyword evidence="9" id="KW-1185">Reference proteome</keyword>
<proteinExistence type="predicted"/>
<dbReference type="SUPFAM" id="SSF103473">
    <property type="entry name" value="MFS general substrate transporter"/>
    <property type="match status" value="1"/>
</dbReference>
<evidence type="ECO:0000256" key="1">
    <source>
        <dbReference type="ARBA" id="ARBA00004141"/>
    </source>
</evidence>
<keyword evidence="5 6" id="KW-0472">Membrane</keyword>
<feature type="domain" description="Major facilitator superfamily (MFS) profile" evidence="7">
    <location>
        <begin position="25"/>
        <end position="434"/>
    </location>
</feature>
<dbReference type="CDD" id="cd17319">
    <property type="entry name" value="MFS_ExuT_GudP_like"/>
    <property type="match status" value="1"/>
</dbReference>
<dbReference type="InterPro" id="IPR020846">
    <property type="entry name" value="MFS_dom"/>
</dbReference>
<feature type="transmembrane region" description="Helical" evidence="6">
    <location>
        <begin position="250"/>
        <end position="272"/>
    </location>
</feature>
<feature type="transmembrane region" description="Helical" evidence="6">
    <location>
        <begin position="284"/>
        <end position="305"/>
    </location>
</feature>
<accession>A0A6J5CTT3</accession>
<evidence type="ECO:0000313" key="8">
    <source>
        <dbReference type="EMBL" id="CAB3745543.1"/>
    </source>
</evidence>
<dbReference type="InterPro" id="IPR036259">
    <property type="entry name" value="MFS_trans_sf"/>
</dbReference>
<comment type="subcellular location">
    <subcellularLocation>
        <location evidence="1">Membrane</location>
        <topology evidence="1">Multi-pass membrane protein</topology>
    </subcellularLocation>
</comment>
<dbReference type="GO" id="GO:0016020">
    <property type="term" value="C:membrane"/>
    <property type="evidence" value="ECO:0007669"/>
    <property type="project" value="UniProtKB-SubCell"/>
</dbReference>
<dbReference type="Proteomes" id="UP000494255">
    <property type="component" value="Unassembled WGS sequence"/>
</dbReference>
<evidence type="ECO:0000256" key="2">
    <source>
        <dbReference type="ARBA" id="ARBA00022448"/>
    </source>
</evidence>
<dbReference type="FunFam" id="1.20.1250.20:FF:000018">
    <property type="entry name" value="MFS transporter permease"/>
    <property type="match status" value="1"/>
</dbReference>
<feature type="transmembrane region" description="Helical" evidence="6">
    <location>
        <begin position="376"/>
        <end position="398"/>
    </location>
</feature>
<dbReference type="AlphaFoldDB" id="A0A6J5CTT3"/>
<dbReference type="Gene3D" id="1.20.1250.20">
    <property type="entry name" value="MFS general substrate transporter like domains"/>
    <property type="match status" value="2"/>
</dbReference>
<evidence type="ECO:0000259" key="7">
    <source>
        <dbReference type="PROSITE" id="PS50850"/>
    </source>
</evidence>
<name>A0A6J5CTT3_9BURK</name>
<feature type="transmembrane region" description="Helical" evidence="6">
    <location>
        <begin position="343"/>
        <end position="364"/>
    </location>
</feature>
<evidence type="ECO:0000256" key="6">
    <source>
        <dbReference type="SAM" id="Phobius"/>
    </source>
</evidence>
<dbReference type="EMBL" id="CADIKC010000023">
    <property type="protein sequence ID" value="CAB3745543.1"/>
    <property type="molecule type" value="Genomic_DNA"/>
</dbReference>